<feature type="non-terminal residue" evidence="8">
    <location>
        <position position="608"/>
    </location>
</feature>
<feature type="transmembrane region" description="Helical" evidence="6">
    <location>
        <begin position="321"/>
        <end position="344"/>
    </location>
</feature>
<evidence type="ECO:0000259" key="7">
    <source>
        <dbReference type="Pfam" id="PF07810"/>
    </source>
</evidence>
<comment type="caution">
    <text evidence="8">The sequence shown here is derived from an EMBL/GenBank/DDBJ whole genome shotgun (WGS) entry which is preliminary data.</text>
</comment>
<evidence type="ECO:0000256" key="3">
    <source>
        <dbReference type="ARBA" id="ARBA00022692"/>
    </source>
</evidence>
<gene>
    <name evidence="8" type="primary">Tmc5</name>
    <name evidence="8" type="ORF">STECAR_R09910</name>
</gene>
<evidence type="ECO:0000313" key="8">
    <source>
        <dbReference type="EMBL" id="NWX50162.1"/>
    </source>
</evidence>
<accession>A0A7K6WS93</accession>
<feature type="transmembrane region" description="Helical" evidence="6">
    <location>
        <begin position="423"/>
        <end position="440"/>
    </location>
</feature>
<dbReference type="PANTHER" id="PTHR23302">
    <property type="entry name" value="TRANSMEMBRANE CHANNEL-RELATED"/>
    <property type="match status" value="1"/>
</dbReference>
<feature type="transmembrane region" description="Helical" evidence="6">
    <location>
        <begin position="277"/>
        <end position="301"/>
    </location>
</feature>
<comment type="subcellular location">
    <subcellularLocation>
        <location evidence="1 6">Membrane</location>
        <topology evidence="1 6">Multi-pass membrane protein</topology>
    </subcellularLocation>
</comment>
<keyword evidence="4 6" id="KW-1133">Transmembrane helix</keyword>
<feature type="transmembrane region" description="Helical" evidence="6">
    <location>
        <begin position="365"/>
        <end position="387"/>
    </location>
</feature>
<sequence length="608" mass="69878">ILIFHGFYAEEKLVGNLASMSTSERIEEIRKMPENMNKKREIRNKVLQEITKNSRHRSTELFCCTQRLQGTAVSLRRFGNSLSEYFHLLLLWNKTLKIIGAEFGTSVLSYFIFLKWLLTFNIYSFLINFSFITIPQFVAAEPNNLSFTGLELFTGAGYFQQTVLYYGFYTNATIRGIENGPSYNMQLAYIFTIGIYFVICFLMLLFSMANSFCRNFINPRTYSGNASKLLCAWDFNITNEKAVKLKQKNLSTQIKEDLAELNREVLNLSVTERVIRIVIHLVSWVASLGTAVAACAGVYFLSINNLKLFVKGHKNDLESQAAVLVLPVVTSLLNTCIPFFYSWLGRLERFQNPGHHIYVTITRNMILKISVVGILCYYWLNIVSASQSQCWETLVGQDIYRLVLADFIFCLLGSFFGEFLRRIIGSTVCVSLGLPEFDIGRNVLDLIYAQTLTWIGILFSPLLPGIQIILLSIVFYVKKVSLMMNCQPPRKVWRTAQMTTSFMFLLFFPSFLGVLCVVGVTVWRFKPSEECGPFRGLSSMYAAVSEWIKTLENYTASKWVVWMYHNLITSELFFFTLSIPVLIITYLYWQIVEGRKTKTKLLRKQIIN</sequence>
<keyword evidence="3 6" id="KW-0812">Transmembrane</keyword>
<feature type="transmembrane region" description="Helical" evidence="6">
    <location>
        <begin position="498"/>
        <end position="523"/>
    </location>
</feature>
<dbReference type="GO" id="GO:0005886">
    <property type="term" value="C:plasma membrane"/>
    <property type="evidence" value="ECO:0007669"/>
    <property type="project" value="InterPro"/>
</dbReference>
<comment type="similarity">
    <text evidence="2 6">Belongs to the TMC family.</text>
</comment>
<evidence type="ECO:0000256" key="5">
    <source>
        <dbReference type="ARBA" id="ARBA00023136"/>
    </source>
</evidence>
<feature type="transmembrane region" description="Helical" evidence="6">
    <location>
        <begin position="452"/>
        <end position="477"/>
    </location>
</feature>
<dbReference type="InterPro" id="IPR012496">
    <property type="entry name" value="TMC_dom"/>
</dbReference>
<dbReference type="PANTHER" id="PTHR23302:SF5">
    <property type="entry name" value="TRANSMEMBRANE CHANNEL-LIKE PROTEIN 5"/>
    <property type="match status" value="1"/>
</dbReference>
<organism evidence="8 9">
    <name type="scientific">Steatornis caripensis</name>
    <name type="common">Oilbird</name>
    <dbReference type="NCBI Taxonomy" id="48435"/>
    <lineage>
        <taxon>Eukaryota</taxon>
        <taxon>Metazoa</taxon>
        <taxon>Chordata</taxon>
        <taxon>Craniata</taxon>
        <taxon>Vertebrata</taxon>
        <taxon>Euteleostomi</taxon>
        <taxon>Archelosauria</taxon>
        <taxon>Archosauria</taxon>
        <taxon>Dinosauria</taxon>
        <taxon>Saurischia</taxon>
        <taxon>Theropoda</taxon>
        <taxon>Coelurosauria</taxon>
        <taxon>Aves</taxon>
        <taxon>Neognathae</taxon>
        <taxon>Neoaves</taxon>
        <taxon>Strisores</taxon>
        <taxon>Caprimulgiformes</taxon>
        <taxon>Steatornithidae</taxon>
        <taxon>Steatornis</taxon>
    </lineage>
</organism>
<keyword evidence="5 6" id="KW-0472">Membrane</keyword>
<evidence type="ECO:0000256" key="1">
    <source>
        <dbReference type="ARBA" id="ARBA00004141"/>
    </source>
</evidence>
<dbReference type="EMBL" id="VZSC01015884">
    <property type="protein sequence ID" value="NWX50162.1"/>
    <property type="molecule type" value="Genomic_DNA"/>
</dbReference>
<feature type="transmembrane region" description="Helical" evidence="6">
    <location>
        <begin position="116"/>
        <end position="138"/>
    </location>
</feature>
<reference evidence="8 9" key="1">
    <citation type="submission" date="2019-09" db="EMBL/GenBank/DDBJ databases">
        <title>Bird 10,000 Genomes (B10K) Project - Family phase.</title>
        <authorList>
            <person name="Zhang G."/>
        </authorList>
    </citation>
    <scope>NUCLEOTIDE SEQUENCE [LARGE SCALE GENOMIC DNA]</scope>
    <source>
        <strain evidence="8">OUT-0004</strain>
    </source>
</reference>
<feature type="transmembrane region" description="Helical" evidence="6">
    <location>
        <begin position="187"/>
        <end position="206"/>
    </location>
</feature>
<feature type="domain" description="TMC" evidence="7">
    <location>
        <begin position="390"/>
        <end position="496"/>
    </location>
</feature>
<evidence type="ECO:0000256" key="6">
    <source>
        <dbReference type="RuleBase" id="RU310713"/>
    </source>
</evidence>
<dbReference type="InterPro" id="IPR038900">
    <property type="entry name" value="TMC"/>
</dbReference>
<name>A0A7K6WS93_STECA</name>
<dbReference type="GO" id="GO:0008381">
    <property type="term" value="F:mechanosensitive monoatomic ion channel activity"/>
    <property type="evidence" value="ECO:0007669"/>
    <property type="project" value="TreeGrafter"/>
</dbReference>
<dbReference type="Pfam" id="PF07810">
    <property type="entry name" value="TMC"/>
    <property type="match status" value="1"/>
</dbReference>
<keyword evidence="9" id="KW-1185">Reference proteome</keyword>
<evidence type="ECO:0000256" key="4">
    <source>
        <dbReference type="ARBA" id="ARBA00022989"/>
    </source>
</evidence>
<dbReference type="Proteomes" id="UP000516988">
    <property type="component" value="Unassembled WGS sequence"/>
</dbReference>
<dbReference type="AlphaFoldDB" id="A0A7K6WS93"/>
<feature type="transmembrane region" description="Helical" evidence="6">
    <location>
        <begin position="572"/>
        <end position="589"/>
    </location>
</feature>
<feature type="transmembrane region" description="Helical" evidence="6">
    <location>
        <begin position="399"/>
        <end position="416"/>
    </location>
</feature>
<evidence type="ECO:0000256" key="2">
    <source>
        <dbReference type="ARBA" id="ARBA00006510"/>
    </source>
</evidence>
<dbReference type="OrthoDB" id="1936208at2759"/>
<evidence type="ECO:0000313" key="9">
    <source>
        <dbReference type="Proteomes" id="UP000516988"/>
    </source>
</evidence>
<proteinExistence type="inferred from homology"/>
<protein>
    <recommendedName>
        <fullName evidence="6">Transmembrane channel-like protein</fullName>
    </recommendedName>
</protein>
<feature type="non-terminal residue" evidence="8">
    <location>
        <position position="1"/>
    </location>
</feature>